<gene>
    <name evidence="3" type="ORF">VV02_12280</name>
</gene>
<keyword evidence="1" id="KW-0732">Signal</keyword>
<dbReference type="OrthoDB" id="3181812at2"/>
<dbReference type="STRING" id="571913.VV02_12280"/>
<dbReference type="InterPro" id="IPR001638">
    <property type="entry name" value="Solute-binding_3/MltF_N"/>
</dbReference>
<proteinExistence type="predicted"/>
<dbReference type="Pfam" id="PF00497">
    <property type="entry name" value="SBP_bac_3"/>
    <property type="match status" value="1"/>
</dbReference>
<dbReference type="EMBL" id="CP011112">
    <property type="protein sequence ID" value="AKU16463.1"/>
    <property type="molecule type" value="Genomic_DNA"/>
</dbReference>
<dbReference type="RefSeq" id="WP_052591803.1">
    <property type="nucleotide sequence ID" value="NZ_CP011112.1"/>
</dbReference>
<evidence type="ECO:0000313" key="3">
    <source>
        <dbReference type="EMBL" id="AKU16463.1"/>
    </source>
</evidence>
<dbReference type="PANTHER" id="PTHR35936:SF17">
    <property type="entry name" value="ARGININE-BINDING EXTRACELLULAR PROTEIN ARTP"/>
    <property type="match status" value="1"/>
</dbReference>
<dbReference type="Proteomes" id="UP000066480">
    <property type="component" value="Chromosome"/>
</dbReference>
<name>A0A0K1JIQ3_9MICO</name>
<dbReference type="SMART" id="SM00062">
    <property type="entry name" value="PBPb"/>
    <property type="match status" value="1"/>
</dbReference>
<dbReference type="PATRIC" id="fig|571913.6.peg.2502"/>
<dbReference type="Gene3D" id="3.40.190.10">
    <property type="entry name" value="Periplasmic binding protein-like II"/>
    <property type="match status" value="2"/>
</dbReference>
<organism evidence="3 4">
    <name type="scientific">Luteipulveratus mongoliensis</name>
    <dbReference type="NCBI Taxonomy" id="571913"/>
    <lineage>
        <taxon>Bacteria</taxon>
        <taxon>Bacillati</taxon>
        <taxon>Actinomycetota</taxon>
        <taxon>Actinomycetes</taxon>
        <taxon>Micrococcales</taxon>
        <taxon>Dermacoccaceae</taxon>
        <taxon>Luteipulveratus</taxon>
    </lineage>
</organism>
<evidence type="ECO:0000259" key="2">
    <source>
        <dbReference type="SMART" id="SM00062"/>
    </source>
</evidence>
<reference evidence="3 4" key="1">
    <citation type="submission" date="2015-03" db="EMBL/GenBank/DDBJ databases">
        <title>Luteipulveratus halotolerans sp. nov., a novel actinobacterium (Dermacoccaceae) from Sarawak, Malaysia.</title>
        <authorList>
            <person name="Juboi H."/>
            <person name="Basik A."/>
            <person name="Shamsul S.S."/>
            <person name="Arnold P."/>
            <person name="Schmitt E.K."/>
            <person name="Sanglier J.-J."/>
            <person name="Yeo T."/>
        </authorList>
    </citation>
    <scope>NUCLEOTIDE SEQUENCE [LARGE SCALE GENOMIC DNA]</scope>
    <source>
        <strain evidence="3 4">MN07-A0370</strain>
    </source>
</reference>
<sequence length="240" mass="25373">MTSVPAAIVDDLAPTGTLRASINLGNPVLAQGTPDEPAGITVDLARELGARLGVPVELICFDAARKSFETLTSGNADIGFLAIEPARAEQVAFTAPYVVIEGVFVVPEDSELRAVTDVDREGVRIGVKNGSAYDLYLTRTVEHAELVRGDEGVDVFEAQGLEAGAGIRQPVTAYAQAHPGLRLIDERFMQIQQAVATTKNRSDETIAFLASTVEELKANGFVAESLQRAGQGDTQVAPPA</sequence>
<dbReference type="PANTHER" id="PTHR35936">
    <property type="entry name" value="MEMBRANE-BOUND LYTIC MUREIN TRANSGLYCOSYLASE F"/>
    <property type="match status" value="1"/>
</dbReference>
<keyword evidence="4" id="KW-1185">Reference proteome</keyword>
<evidence type="ECO:0000256" key="1">
    <source>
        <dbReference type="ARBA" id="ARBA00022729"/>
    </source>
</evidence>
<protein>
    <submittedName>
        <fullName evidence="3">ABC transporter substrate-binding protein</fullName>
    </submittedName>
</protein>
<dbReference type="AlphaFoldDB" id="A0A0K1JIQ3"/>
<evidence type="ECO:0000313" key="4">
    <source>
        <dbReference type="Proteomes" id="UP000066480"/>
    </source>
</evidence>
<accession>A0A0K1JIQ3</accession>
<dbReference type="SUPFAM" id="SSF53850">
    <property type="entry name" value="Periplasmic binding protein-like II"/>
    <property type="match status" value="1"/>
</dbReference>
<dbReference type="KEGG" id="lmoi:VV02_12280"/>
<feature type="domain" description="Solute-binding protein family 3/N-terminal" evidence="2">
    <location>
        <begin position="17"/>
        <end position="233"/>
    </location>
</feature>